<protein>
    <recommendedName>
        <fullName evidence="2">C2H2-type domain-containing protein</fullName>
    </recommendedName>
</protein>
<keyword evidence="1" id="KW-0862">Zinc</keyword>
<dbReference type="EMBL" id="CALNXI010001816">
    <property type="protein sequence ID" value="CAH3177611.1"/>
    <property type="molecule type" value="Genomic_DNA"/>
</dbReference>
<keyword evidence="1" id="KW-0863">Zinc-finger</keyword>
<evidence type="ECO:0000259" key="2">
    <source>
        <dbReference type="PROSITE" id="PS50157"/>
    </source>
</evidence>
<dbReference type="PROSITE" id="PS00028">
    <property type="entry name" value="ZINC_FINGER_C2H2_1"/>
    <property type="match status" value="1"/>
</dbReference>
<dbReference type="Proteomes" id="UP001159427">
    <property type="component" value="Unassembled WGS sequence"/>
</dbReference>
<evidence type="ECO:0000256" key="1">
    <source>
        <dbReference type="PROSITE-ProRule" id="PRU00042"/>
    </source>
</evidence>
<feature type="domain" description="C2H2-type" evidence="2">
    <location>
        <begin position="39"/>
        <end position="67"/>
    </location>
</feature>
<evidence type="ECO:0000313" key="3">
    <source>
        <dbReference type="EMBL" id="CAH3177611.1"/>
    </source>
</evidence>
<name>A0ABN8REB1_9CNID</name>
<evidence type="ECO:0000313" key="4">
    <source>
        <dbReference type="Proteomes" id="UP001159427"/>
    </source>
</evidence>
<accession>A0ABN8REB1</accession>
<organism evidence="3 4">
    <name type="scientific">Porites evermanni</name>
    <dbReference type="NCBI Taxonomy" id="104178"/>
    <lineage>
        <taxon>Eukaryota</taxon>
        <taxon>Metazoa</taxon>
        <taxon>Cnidaria</taxon>
        <taxon>Anthozoa</taxon>
        <taxon>Hexacorallia</taxon>
        <taxon>Scleractinia</taxon>
        <taxon>Fungiina</taxon>
        <taxon>Poritidae</taxon>
        <taxon>Porites</taxon>
    </lineage>
</organism>
<keyword evidence="1" id="KW-0479">Metal-binding</keyword>
<keyword evidence="4" id="KW-1185">Reference proteome</keyword>
<proteinExistence type="predicted"/>
<gene>
    <name evidence="3" type="ORF">PEVE_00011338</name>
</gene>
<sequence>MNRTLFDCGIKRKVEARNGELFDITATLPKTVGLSSKLVKCHHCNESFAGQKYLNSHVRFKHADKSSLQEKPKVSHEEDEVLVLESNPIDTKKPENRHGRSKRKSYTVEFKVKTLELLDNYTELKIRNKWVKVAEKRGVSKCLVVKWNKNRDKIFAELQLNKKKQNTGSVKAARQRRKLVGEKAKCSEKYPLAANRVVLEFKLRREKRL</sequence>
<comment type="caution">
    <text evidence="3">The sequence shown here is derived from an EMBL/GenBank/DDBJ whole genome shotgun (WGS) entry which is preliminary data.</text>
</comment>
<reference evidence="3 4" key="1">
    <citation type="submission" date="2022-05" db="EMBL/GenBank/DDBJ databases">
        <authorList>
            <consortium name="Genoscope - CEA"/>
            <person name="William W."/>
        </authorList>
    </citation>
    <scope>NUCLEOTIDE SEQUENCE [LARGE SCALE GENOMIC DNA]</scope>
</reference>
<dbReference type="InterPro" id="IPR013087">
    <property type="entry name" value="Znf_C2H2_type"/>
</dbReference>
<dbReference type="PROSITE" id="PS50157">
    <property type="entry name" value="ZINC_FINGER_C2H2_2"/>
    <property type="match status" value="1"/>
</dbReference>